<keyword evidence="2" id="KW-1185">Reference proteome</keyword>
<dbReference type="InterPro" id="IPR016787">
    <property type="entry name" value="UCP021328"/>
</dbReference>
<dbReference type="Pfam" id="PF11208">
    <property type="entry name" value="DUF2992"/>
    <property type="match status" value="1"/>
</dbReference>
<reference evidence="1 2" key="1">
    <citation type="submission" date="2014-04" db="EMBL/GenBank/DDBJ databases">
        <title>Draft Genome Sequence of Lactobacillus animalis 381-IL-28.</title>
        <authorList>
            <person name="Sturino J.M."/>
            <person name="Rajendran M."/>
            <person name="Altermann E."/>
        </authorList>
    </citation>
    <scope>NUCLEOTIDE SEQUENCE [LARGE SCALE GENOMIC DNA]</scope>
    <source>
        <strain evidence="1 2">381-IL-28</strain>
    </source>
</reference>
<proteinExistence type="predicted"/>
<evidence type="ECO:0000313" key="1">
    <source>
        <dbReference type="EMBL" id="KDA45702.1"/>
    </source>
</evidence>
<comment type="caution">
    <text evidence="1">The sequence shown here is derived from an EMBL/GenBank/DDBJ whole genome shotgun (WGS) entry which is preliminary data.</text>
</comment>
<dbReference type="Proteomes" id="UP000027129">
    <property type="component" value="Unassembled WGS sequence"/>
</dbReference>
<evidence type="ECO:0000313" key="2">
    <source>
        <dbReference type="Proteomes" id="UP000027129"/>
    </source>
</evidence>
<dbReference type="EMBL" id="JMHU01000014">
    <property type="protein sequence ID" value="KDA45702.1"/>
    <property type="molecule type" value="Genomic_DNA"/>
</dbReference>
<sequence>MIKGALTIIFDYPFYKAIFERTDGSEYYVAQVNLGTSMPHMPQILNMVNFKFSKLKFYKTSIEKQKEYHVNPK</sequence>
<protein>
    <submittedName>
        <fullName evidence="1">Uncharacterized protein</fullName>
    </submittedName>
</protein>
<gene>
    <name evidence="1" type="ORF">Lani381_1327</name>
</gene>
<organism evidence="1 2">
    <name type="scientific">Ligilactobacillus animalis</name>
    <dbReference type="NCBI Taxonomy" id="1605"/>
    <lineage>
        <taxon>Bacteria</taxon>
        <taxon>Bacillati</taxon>
        <taxon>Bacillota</taxon>
        <taxon>Bacilli</taxon>
        <taxon>Lactobacillales</taxon>
        <taxon>Lactobacillaceae</taxon>
        <taxon>Ligilactobacillus</taxon>
    </lineage>
</organism>
<name>A0ABR4RQF0_9LACO</name>
<accession>A0ABR4RQF0</accession>